<dbReference type="Pfam" id="PF00994">
    <property type="entry name" value="MoCF_biosynth"/>
    <property type="match status" value="1"/>
</dbReference>
<dbReference type="PROSITE" id="PS01078">
    <property type="entry name" value="MOCF_BIOSYNTHESIS_1"/>
    <property type="match status" value="1"/>
</dbReference>
<name>A0A075JGU6_9MICO</name>
<keyword evidence="5" id="KW-1185">Reference proteome</keyword>
<dbReference type="OrthoDB" id="9794429at2"/>
<evidence type="ECO:0000313" key="4">
    <source>
        <dbReference type="EMBL" id="AIF41441.1"/>
    </source>
</evidence>
<gene>
    <name evidence="4" type="ORF">HX89_11385</name>
</gene>
<accession>A0A075JGU6</accession>
<dbReference type="InterPro" id="IPR051920">
    <property type="entry name" value="MPT_Adenylyltrnsfr/MoaC-Rel"/>
</dbReference>
<evidence type="ECO:0000256" key="2">
    <source>
        <dbReference type="ARBA" id="ARBA00023150"/>
    </source>
</evidence>
<dbReference type="InterPro" id="IPR001453">
    <property type="entry name" value="MoaB/Mog_dom"/>
</dbReference>
<proteinExistence type="predicted"/>
<protein>
    <submittedName>
        <fullName evidence="4">Molybdopterin biosynthesis protein</fullName>
    </submittedName>
</protein>
<dbReference type="SUPFAM" id="SSF53218">
    <property type="entry name" value="Molybdenum cofactor biosynthesis proteins"/>
    <property type="match status" value="1"/>
</dbReference>
<reference evidence="4 5" key="1">
    <citation type="submission" date="2014-07" db="EMBL/GenBank/DDBJ databases">
        <title>Genome Sequencing of Dermacoccus nishinomiyaensis.</title>
        <authorList>
            <person name="Hong K.W."/>
            <person name="Chan K.G."/>
        </authorList>
    </citation>
    <scope>NUCLEOTIDE SEQUENCE [LARGE SCALE GENOMIC DNA]</scope>
    <source>
        <strain evidence="4 5">M25</strain>
    </source>
</reference>
<dbReference type="KEGG" id="dni:HX89_11385"/>
<dbReference type="EMBL" id="CP008889">
    <property type="protein sequence ID" value="AIF41441.1"/>
    <property type="molecule type" value="Genomic_DNA"/>
</dbReference>
<dbReference type="RefSeq" id="WP_038569216.1">
    <property type="nucleotide sequence ID" value="NZ_CP008889.1"/>
</dbReference>
<keyword evidence="2" id="KW-0501">Molybdenum cofactor biosynthesis</keyword>
<evidence type="ECO:0000259" key="3">
    <source>
        <dbReference type="SMART" id="SM00852"/>
    </source>
</evidence>
<dbReference type="InterPro" id="IPR036425">
    <property type="entry name" value="MoaB/Mog-like_dom_sf"/>
</dbReference>
<dbReference type="eggNOG" id="COG0521">
    <property type="taxonomic scope" value="Bacteria"/>
</dbReference>
<comment type="pathway">
    <text evidence="1">Cofactor biosynthesis; molybdopterin biosynthesis.</text>
</comment>
<dbReference type="SMART" id="SM00852">
    <property type="entry name" value="MoCF_biosynth"/>
    <property type="match status" value="1"/>
</dbReference>
<evidence type="ECO:0000313" key="5">
    <source>
        <dbReference type="Proteomes" id="UP000027986"/>
    </source>
</evidence>
<dbReference type="GO" id="GO:0006777">
    <property type="term" value="P:Mo-molybdopterin cofactor biosynthetic process"/>
    <property type="evidence" value="ECO:0007669"/>
    <property type="project" value="UniProtKB-KW"/>
</dbReference>
<dbReference type="Gene3D" id="3.40.980.10">
    <property type="entry name" value="MoaB/Mog-like domain"/>
    <property type="match status" value="1"/>
</dbReference>
<dbReference type="Proteomes" id="UP000027986">
    <property type="component" value="Chromosome"/>
</dbReference>
<dbReference type="UniPathway" id="UPA00344"/>
<dbReference type="PANTHER" id="PTHR43764:SF1">
    <property type="entry name" value="MOLYBDOPTERIN MOLYBDOTRANSFERASE"/>
    <property type="match status" value="1"/>
</dbReference>
<dbReference type="HOGENOM" id="CLU_077358_4_1_11"/>
<dbReference type="InterPro" id="IPR008284">
    <property type="entry name" value="MoCF_biosynth_CS"/>
</dbReference>
<evidence type="ECO:0000256" key="1">
    <source>
        <dbReference type="ARBA" id="ARBA00005046"/>
    </source>
</evidence>
<organism evidence="4 5">
    <name type="scientific">Dermacoccus nishinomiyaensis</name>
    <dbReference type="NCBI Taxonomy" id="1274"/>
    <lineage>
        <taxon>Bacteria</taxon>
        <taxon>Bacillati</taxon>
        <taxon>Actinomycetota</taxon>
        <taxon>Actinomycetes</taxon>
        <taxon>Micrococcales</taxon>
        <taxon>Dermacoccaceae</taxon>
        <taxon>Dermacoccus</taxon>
    </lineage>
</organism>
<feature type="domain" description="MoaB/Mog" evidence="3">
    <location>
        <begin position="7"/>
        <end position="153"/>
    </location>
</feature>
<dbReference type="AlphaFoldDB" id="A0A075JGU6"/>
<dbReference type="PANTHER" id="PTHR43764">
    <property type="entry name" value="MOLYBDENUM COFACTOR BIOSYNTHESIS"/>
    <property type="match status" value="1"/>
</dbReference>
<sequence length="162" mass="16192">MSERRAAVVTCSTRAAQGIYTDATGPVIAAWLRERGWTVDARLVADGPAVGDAIGDALALGCRVVVTTGGTGVSPSDATPEQTRPYLTTQLSGVEEALRAKGVAAGVATAVLSRGLAGIADGAAGRAFVVNLPGSRGGVADGLDVLDGILEHVMAQLDGGSH</sequence>
<dbReference type="GeneID" id="41841692"/>